<name>A0A8F5XUM9_9VIRU</name>
<accession>A0A8F5XUM9</accession>
<proteinExistence type="predicted"/>
<protein>
    <submittedName>
        <fullName evidence="1">RNA dependent RNA polymerase</fullName>
    </submittedName>
</protein>
<sequence length="211" mass="24640">MITKLGRHDLVNHDHVEEYRISLCDLMRPFSNAYVNTALSAAMAERYSKPFRNFSLVFATMYNLVHDPIAFHDLYYFEPDDNVCEDPSRPNLDFYDTIKLRNIRIMNVLTGEKRAQRRPTVLVYSARLKDTFCHYAEHCDVVFSGVLASLGTTDYTIALIPSRQSFDDYRYNYDDMFKAVSLVPVMNKVTLYSDKCPQDHYYIRKIIGDLN</sequence>
<dbReference type="EMBL" id="MW459158">
    <property type="protein sequence ID" value="QXP45026.1"/>
    <property type="molecule type" value="Genomic_RNA"/>
</dbReference>
<reference evidence="1" key="1">
    <citation type="submission" date="2021-01" db="EMBL/GenBank/DDBJ databases">
        <title>Complexity and local specificity of the virome associated to tospovirus-transmitting thrips species.</title>
        <authorList>
            <person name="Chiapello M."/>
            <person name="Bosco L."/>
            <person name="Ciuffo M."/>
            <person name="Ottati S."/>
            <person name="Vallino M."/>
            <person name="Salem N."/>
            <person name="Rosa C."/>
            <person name="Tavella L."/>
            <person name="Turina M."/>
        </authorList>
    </citation>
    <scope>NUCLEOTIDE SEQUENCE</scope>
    <source>
        <strain evidence="1">THR-D_DN14008</strain>
    </source>
</reference>
<evidence type="ECO:0000313" key="1">
    <source>
        <dbReference type="EMBL" id="QXP45026.1"/>
    </source>
</evidence>
<organism evidence="1">
    <name type="scientific">Insect virga-like virus 1</name>
    <dbReference type="NCBI Taxonomy" id="2819105"/>
    <lineage>
        <taxon>Viruses</taxon>
        <taxon>Riboviria</taxon>
        <taxon>Orthornavirae</taxon>
        <taxon>Kitrinoviricota</taxon>
        <taxon>Alsuviricetes</taxon>
        <taxon>Martellivirales</taxon>
        <taxon>Virgaviridae</taxon>
    </lineage>
</organism>